<dbReference type="GO" id="GO:0046872">
    <property type="term" value="F:metal ion binding"/>
    <property type="evidence" value="ECO:0007669"/>
    <property type="project" value="UniProtKB-KW"/>
</dbReference>
<keyword evidence="4 9" id="KW-0269">Exonuclease</keyword>
<evidence type="ECO:0000313" key="11">
    <source>
        <dbReference type="EMBL" id="ACI21023.1"/>
    </source>
</evidence>
<evidence type="ECO:0000256" key="6">
    <source>
        <dbReference type="ARBA" id="ARBA00023014"/>
    </source>
</evidence>
<evidence type="ECO:0000256" key="7">
    <source>
        <dbReference type="ARBA" id="ARBA00023118"/>
    </source>
</evidence>
<dbReference type="InterPro" id="IPR022765">
    <property type="entry name" value="Dna2/Cas4_DUF83"/>
</dbReference>
<evidence type="ECO:0000256" key="1">
    <source>
        <dbReference type="ARBA" id="ARBA00022722"/>
    </source>
</evidence>
<dbReference type="PATRIC" id="fig|289376.4.peg.1985"/>
<dbReference type="PANTHER" id="PTHR37168">
    <property type="entry name" value="CRISPR-ASSOCIATED EXONUCLEASE CAS4"/>
    <property type="match status" value="1"/>
</dbReference>
<keyword evidence="6 9" id="KW-0411">Iron-sulfur</keyword>
<keyword evidence="8 9" id="KW-0464">Manganese</keyword>
<name>B5YIV0_THEYD</name>
<dbReference type="eggNOG" id="COG1468">
    <property type="taxonomic scope" value="Bacteria"/>
</dbReference>
<dbReference type="Gene3D" id="3.90.320.10">
    <property type="match status" value="1"/>
</dbReference>
<keyword evidence="5 9" id="KW-0408">Iron</keyword>
<evidence type="ECO:0000256" key="5">
    <source>
        <dbReference type="ARBA" id="ARBA00023004"/>
    </source>
</evidence>
<keyword evidence="1 9" id="KW-0540">Nuclease</keyword>
<reference evidence="11 12" key="2">
    <citation type="journal article" date="2015" name="Genome Announc.">
        <title>Genome Sequence of the Sulfate-Reducing Thermophilic Bacterium Thermodesulfovibrio yellowstonii Strain DSM 11347T (Phylum Nitrospirae).</title>
        <authorList>
            <person name="Bhatnagar S."/>
            <person name="Badger J.H."/>
            <person name="Madupu R."/>
            <person name="Khouri H.M."/>
            <person name="O'Connor E.M."/>
            <person name="Robb F.T."/>
            <person name="Ward N.L."/>
            <person name="Eisen J.A."/>
        </authorList>
    </citation>
    <scope>NUCLEOTIDE SEQUENCE [LARGE SCALE GENOMIC DNA]</scope>
    <source>
        <strain evidence="12">ATCC 51303 / DSM 11347 / YP87</strain>
    </source>
</reference>
<organism evidence="11 12">
    <name type="scientific">Thermodesulfovibrio yellowstonii (strain ATCC 51303 / DSM 11347 / YP87)</name>
    <dbReference type="NCBI Taxonomy" id="289376"/>
    <lineage>
        <taxon>Bacteria</taxon>
        <taxon>Pseudomonadati</taxon>
        <taxon>Nitrospirota</taxon>
        <taxon>Thermodesulfovibrionia</taxon>
        <taxon>Thermodesulfovibrionales</taxon>
        <taxon>Thermodesulfovibrionaceae</taxon>
        <taxon>Thermodesulfovibrio</taxon>
    </lineage>
</organism>
<keyword evidence="2 9" id="KW-0479">Metal-binding</keyword>
<evidence type="ECO:0000256" key="9">
    <source>
        <dbReference type="RuleBase" id="RU365022"/>
    </source>
</evidence>
<dbReference type="HOGENOM" id="CLU_133784_0_0_0"/>
<evidence type="ECO:0000256" key="8">
    <source>
        <dbReference type="ARBA" id="ARBA00023211"/>
    </source>
</evidence>
<dbReference type="OrthoDB" id="9794720at2"/>
<dbReference type="NCBIfam" id="TIGR00372">
    <property type="entry name" value="cas4"/>
    <property type="match status" value="1"/>
</dbReference>
<protein>
    <recommendedName>
        <fullName evidence="9">CRISPR-associated exonuclease Cas4</fullName>
        <ecNumber evidence="9">3.1.12.1</ecNumber>
    </recommendedName>
</protein>
<dbReference type="STRING" id="289376.THEYE_A2037"/>
<dbReference type="PANTHER" id="PTHR37168:SF1">
    <property type="entry name" value="CRISPR-ASSOCIATED EXONUCLEASE CAS4"/>
    <property type="match status" value="1"/>
</dbReference>
<evidence type="ECO:0000256" key="4">
    <source>
        <dbReference type="ARBA" id="ARBA00022839"/>
    </source>
</evidence>
<dbReference type="KEGG" id="tye:THEYE_A2037"/>
<dbReference type="EC" id="3.1.12.1" evidence="9"/>
<comment type="cofactor">
    <cofactor evidence="9">
        <name>iron-sulfur cluster</name>
        <dbReference type="ChEBI" id="CHEBI:30408"/>
    </cofactor>
</comment>
<evidence type="ECO:0000259" key="10">
    <source>
        <dbReference type="Pfam" id="PF01930"/>
    </source>
</evidence>
<comment type="function">
    <text evidence="9">CRISPR (clustered regularly interspaced short palindromic repeat) is an adaptive immune system that provides protection against mobile genetic elements (viruses, transposable elements and conjugative plasmids). CRISPR clusters contain sequences complementary to antecedent mobile elements and target invading nucleic acids. CRISPR clusters are transcribed and processed into CRISPR RNA (crRNA).</text>
</comment>
<dbReference type="Pfam" id="PF01930">
    <property type="entry name" value="Cas_Cas4"/>
    <property type="match status" value="1"/>
</dbReference>
<keyword evidence="7 9" id="KW-0051">Antiviral defense</keyword>
<dbReference type="AlphaFoldDB" id="B5YIV0"/>
<dbReference type="GO" id="GO:0051536">
    <property type="term" value="F:iron-sulfur cluster binding"/>
    <property type="evidence" value="ECO:0007669"/>
    <property type="project" value="UniProtKB-KW"/>
</dbReference>
<dbReference type="InParanoid" id="B5YIV0"/>
<gene>
    <name evidence="11" type="primary">cas4_2</name>
    <name evidence="11" type="ordered locus">THEYE_A2037</name>
</gene>
<dbReference type="GO" id="GO:0051607">
    <property type="term" value="P:defense response to virus"/>
    <property type="evidence" value="ECO:0007669"/>
    <property type="project" value="UniProtKB-KW"/>
</dbReference>
<dbReference type="Proteomes" id="UP000000718">
    <property type="component" value="Chromosome"/>
</dbReference>
<dbReference type="GO" id="GO:0004527">
    <property type="term" value="F:exonuclease activity"/>
    <property type="evidence" value="ECO:0007669"/>
    <property type="project" value="UniProtKB-KW"/>
</dbReference>
<keyword evidence="3 9" id="KW-0378">Hydrolase</keyword>
<reference evidence="12" key="1">
    <citation type="submission" date="2008-08" db="EMBL/GenBank/DDBJ databases">
        <title>The complete genome sequence of Thermodesulfovibrio yellowstonii strain ATCC 51303 / DSM 11347 / YP87.</title>
        <authorList>
            <person name="Dodson R.J."/>
            <person name="Durkin A.S."/>
            <person name="Wu M."/>
            <person name="Eisen J."/>
            <person name="Sutton G."/>
        </authorList>
    </citation>
    <scope>NUCLEOTIDE SEQUENCE [LARGE SCALE GENOMIC DNA]</scope>
    <source>
        <strain evidence="12">ATCC 51303 / DSM 11347 / YP87</strain>
    </source>
</reference>
<dbReference type="InterPro" id="IPR013343">
    <property type="entry name" value="CRISPR-assoc_prot_Cas4"/>
</dbReference>
<evidence type="ECO:0000256" key="2">
    <source>
        <dbReference type="ARBA" id="ARBA00022723"/>
    </source>
</evidence>
<keyword evidence="12" id="KW-1185">Reference proteome</keyword>
<feature type="domain" description="DUF83" evidence="10">
    <location>
        <begin position="16"/>
        <end position="173"/>
    </location>
</feature>
<comment type="similarity">
    <text evidence="9">Belongs to the CRISPR-associated exonuclease Cas4 family.</text>
</comment>
<dbReference type="InterPro" id="IPR011604">
    <property type="entry name" value="PDDEXK-like_dom_sf"/>
</dbReference>
<dbReference type="RefSeq" id="WP_012545751.1">
    <property type="nucleotide sequence ID" value="NC_011296.1"/>
</dbReference>
<accession>B5YIV0</accession>
<dbReference type="EnsemblBacteria" id="ACI21023">
    <property type="protein sequence ID" value="ACI21023"/>
    <property type="gene ID" value="THEYE_A2037"/>
</dbReference>
<comment type="cofactor">
    <cofactor evidence="9">
        <name>Mg(2+)</name>
        <dbReference type="ChEBI" id="CHEBI:18420"/>
    </cofactor>
    <cofactor evidence="9">
        <name>Mn(2+)</name>
        <dbReference type="ChEBI" id="CHEBI:29035"/>
    </cofactor>
    <text evidence="9">Mg(2+) or Mn(2+) required for ssDNA cleavage activity.</text>
</comment>
<evidence type="ECO:0000256" key="3">
    <source>
        <dbReference type="ARBA" id="ARBA00022801"/>
    </source>
</evidence>
<proteinExistence type="inferred from homology"/>
<dbReference type="EMBL" id="CP001147">
    <property type="protein sequence ID" value="ACI21023.1"/>
    <property type="molecule type" value="Genomic_DNA"/>
</dbReference>
<sequence length="173" mass="20813">METLRQEFDFQTLRTNGIKVNYLYVCERKLWFFDRGIQMESKSDKVLMGKLLSEYSYPAEEKRELLIDNLINIDIVGDDQIREVKYSNRLAHADRIQLLYYLYYLKQIGIEKKGIINYPKMRKREEITLTPEAEREVEEALVRVREIVSMEKPPELKKKPYCTKCAYFEFCWS</sequence>
<evidence type="ECO:0000313" key="12">
    <source>
        <dbReference type="Proteomes" id="UP000000718"/>
    </source>
</evidence>